<keyword evidence="2" id="KW-1185">Reference proteome</keyword>
<evidence type="ECO:0000313" key="1">
    <source>
        <dbReference type="EMBL" id="MBB6036866.1"/>
    </source>
</evidence>
<reference evidence="1 2" key="1">
    <citation type="submission" date="2020-08" db="EMBL/GenBank/DDBJ databases">
        <title>Genomic Encyclopedia of Type Strains, Phase IV (KMG-IV): sequencing the most valuable type-strain genomes for metagenomic binning, comparative biology and taxonomic classification.</title>
        <authorList>
            <person name="Goeker M."/>
        </authorList>
    </citation>
    <scope>NUCLEOTIDE SEQUENCE [LARGE SCALE GENOMIC DNA]</scope>
    <source>
        <strain evidence="1 2">YIM 65646</strain>
    </source>
</reference>
<dbReference type="Proteomes" id="UP000548476">
    <property type="component" value="Unassembled WGS sequence"/>
</dbReference>
<evidence type="ECO:0000313" key="2">
    <source>
        <dbReference type="Proteomes" id="UP000548476"/>
    </source>
</evidence>
<dbReference type="EMBL" id="JACHGT010000010">
    <property type="protein sequence ID" value="MBB6036866.1"/>
    <property type="molecule type" value="Genomic_DNA"/>
</dbReference>
<organism evidence="1 2">
    <name type="scientific">Phytomonospora endophytica</name>
    <dbReference type="NCBI Taxonomy" id="714109"/>
    <lineage>
        <taxon>Bacteria</taxon>
        <taxon>Bacillati</taxon>
        <taxon>Actinomycetota</taxon>
        <taxon>Actinomycetes</taxon>
        <taxon>Micromonosporales</taxon>
        <taxon>Micromonosporaceae</taxon>
        <taxon>Phytomonospora</taxon>
    </lineage>
</organism>
<name>A0A841FL27_9ACTN</name>
<sequence>MPAHSASEESTADDHRPARRARLALPPRPSSHALITAQRTAGNAAVVQRLRTAKGVPLDIRKQPDELLLRLVAELANMPTARFVVVEGVKYLVDGGDAATAKSVLMTNQARVMKKLHQTCKYENYDAYAASLGKWRLDRAARENAALDVGSELYHGTTLAAARIVRDSRLEPARPSFRGGAWDASRDGFLSMATRLTGATPGVILKMTLEADDVDDFAFKQVGITEVVTRFAILPERLSWALPVKGKRTTELDWKPLSELV</sequence>
<dbReference type="AlphaFoldDB" id="A0A841FL27"/>
<dbReference type="RefSeq" id="WP_184789698.1">
    <property type="nucleotide sequence ID" value="NZ_BONT01000058.1"/>
</dbReference>
<accession>A0A841FL27</accession>
<protein>
    <submittedName>
        <fullName evidence="1">Uncharacterized protein</fullName>
    </submittedName>
</protein>
<comment type="caution">
    <text evidence="1">The sequence shown here is derived from an EMBL/GenBank/DDBJ whole genome shotgun (WGS) entry which is preliminary data.</text>
</comment>
<proteinExistence type="predicted"/>
<gene>
    <name evidence="1" type="ORF">HNR73_004739</name>
</gene>